<name>A0A2J6Q9D2_9HELO</name>
<evidence type="ECO:0000313" key="2">
    <source>
        <dbReference type="Proteomes" id="UP000235672"/>
    </source>
</evidence>
<reference evidence="1 2" key="1">
    <citation type="submission" date="2016-05" db="EMBL/GenBank/DDBJ databases">
        <title>A degradative enzymes factory behind the ericoid mycorrhizal symbiosis.</title>
        <authorList>
            <consortium name="DOE Joint Genome Institute"/>
            <person name="Martino E."/>
            <person name="Morin E."/>
            <person name="Grelet G."/>
            <person name="Kuo A."/>
            <person name="Kohler A."/>
            <person name="Daghino S."/>
            <person name="Barry K."/>
            <person name="Choi C."/>
            <person name="Cichocki N."/>
            <person name="Clum A."/>
            <person name="Copeland A."/>
            <person name="Hainaut M."/>
            <person name="Haridas S."/>
            <person name="Labutti K."/>
            <person name="Lindquist E."/>
            <person name="Lipzen A."/>
            <person name="Khouja H.-R."/>
            <person name="Murat C."/>
            <person name="Ohm R."/>
            <person name="Olson A."/>
            <person name="Spatafora J."/>
            <person name="Veneault-Fourrey C."/>
            <person name="Henrissat B."/>
            <person name="Grigoriev I."/>
            <person name="Martin F."/>
            <person name="Perotto S."/>
        </authorList>
    </citation>
    <scope>NUCLEOTIDE SEQUENCE [LARGE SCALE GENOMIC DNA]</scope>
    <source>
        <strain evidence="1 2">UAMH 7357</strain>
    </source>
</reference>
<keyword evidence="2" id="KW-1185">Reference proteome</keyword>
<dbReference type="Proteomes" id="UP000235672">
    <property type="component" value="Unassembled WGS sequence"/>
</dbReference>
<accession>A0A2J6Q9D2</accession>
<dbReference type="AlphaFoldDB" id="A0A2J6Q9D2"/>
<dbReference type="OrthoDB" id="10668185at2759"/>
<gene>
    <name evidence="1" type="ORF">NA56DRAFT_77582</name>
</gene>
<organism evidence="1 2">
    <name type="scientific">Hyaloscypha hepaticicola</name>
    <dbReference type="NCBI Taxonomy" id="2082293"/>
    <lineage>
        <taxon>Eukaryota</taxon>
        <taxon>Fungi</taxon>
        <taxon>Dikarya</taxon>
        <taxon>Ascomycota</taxon>
        <taxon>Pezizomycotina</taxon>
        <taxon>Leotiomycetes</taxon>
        <taxon>Helotiales</taxon>
        <taxon>Hyaloscyphaceae</taxon>
        <taxon>Hyaloscypha</taxon>
    </lineage>
</organism>
<protein>
    <submittedName>
        <fullName evidence="1">Uncharacterized protein</fullName>
    </submittedName>
</protein>
<proteinExistence type="predicted"/>
<sequence>MDGDGHGFRDVDTVTQYEVRMYSLDFGVCNADRISGLCATVQAGTATSLILNVSAFLLLLLLPLLPQQLPNGHIWLLPALHCLRQIRTTSRDETAKGLLALCTTTFGTPAPPIHAESQFEHTGCLPVHTPKPSVGCQNPTCRSGAPIDMLQALRPRPLPWSWHLALPKNCDYNNCKLALCKKESPLVSRILHPSKFPSMIPHISAIPGPYFPIPLPDARGAVAIQLQ</sequence>
<dbReference type="EMBL" id="KZ613476">
    <property type="protein sequence ID" value="PMD22880.1"/>
    <property type="molecule type" value="Genomic_DNA"/>
</dbReference>
<evidence type="ECO:0000313" key="1">
    <source>
        <dbReference type="EMBL" id="PMD22880.1"/>
    </source>
</evidence>